<dbReference type="EMBL" id="JBHTON010000024">
    <property type="protein sequence ID" value="MFD1485207.1"/>
    <property type="molecule type" value="Genomic_DNA"/>
</dbReference>
<dbReference type="Proteomes" id="UP001597252">
    <property type="component" value="Unassembled WGS sequence"/>
</dbReference>
<evidence type="ECO:0008006" key="4">
    <source>
        <dbReference type="Google" id="ProtNLM"/>
    </source>
</evidence>
<comment type="caution">
    <text evidence="2">The sequence shown here is derived from an EMBL/GenBank/DDBJ whole genome shotgun (WGS) entry which is preliminary data.</text>
</comment>
<dbReference type="RefSeq" id="WP_274379981.1">
    <property type="nucleotide sequence ID" value="NZ_JBHTON010000024.1"/>
</dbReference>
<organism evidence="2 3">
    <name type="scientific">Lacticaseibacillus baoqingensis</name>
    <dbReference type="NCBI Taxonomy" id="2486013"/>
    <lineage>
        <taxon>Bacteria</taxon>
        <taxon>Bacillati</taxon>
        <taxon>Bacillota</taxon>
        <taxon>Bacilli</taxon>
        <taxon>Lactobacillales</taxon>
        <taxon>Lactobacillaceae</taxon>
        <taxon>Lacticaseibacillus</taxon>
    </lineage>
</organism>
<sequence>MKFDKEEKRGAKQPGGKKRLIIEIVIGVVVLALIILPMALGGMK</sequence>
<keyword evidence="3" id="KW-1185">Reference proteome</keyword>
<gene>
    <name evidence="2" type="ORF">ACFQ5J_08190</name>
</gene>
<feature type="transmembrane region" description="Helical" evidence="1">
    <location>
        <begin position="20"/>
        <end position="40"/>
    </location>
</feature>
<name>A0ABW4E5M2_9LACO</name>
<evidence type="ECO:0000313" key="2">
    <source>
        <dbReference type="EMBL" id="MFD1485207.1"/>
    </source>
</evidence>
<keyword evidence="1" id="KW-0812">Transmembrane</keyword>
<protein>
    <recommendedName>
        <fullName evidence="4">DUF4044 domain-containing protein</fullName>
    </recommendedName>
</protein>
<evidence type="ECO:0000313" key="3">
    <source>
        <dbReference type="Proteomes" id="UP001597252"/>
    </source>
</evidence>
<evidence type="ECO:0000256" key="1">
    <source>
        <dbReference type="SAM" id="Phobius"/>
    </source>
</evidence>
<accession>A0ABW4E5M2</accession>
<keyword evidence="1" id="KW-1133">Transmembrane helix</keyword>
<proteinExistence type="predicted"/>
<keyword evidence="1" id="KW-0472">Membrane</keyword>
<reference evidence="3" key="1">
    <citation type="journal article" date="2019" name="Int. J. Syst. Evol. Microbiol.">
        <title>The Global Catalogue of Microorganisms (GCM) 10K type strain sequencing project: providing services to taxonomists for standard genome sequencing and annotation.</title>
        <authorList>
            <consortium name="The Broad Institute Genomics Platform"/>
            <consortium name="The Broad Institute Genome Sequencing Center for Infectious Disease"/>
            <person name="Wu L."/>
            <person name="Ma J."/>
        </authorList>
    </citation>
    <scope>NUCLEOTIDE SEQUENCE [LARGE SCALE GENOMIC DNA]</scope>
    <source>
        <strain evidence="3">CCM 8903</strain>
    </source>
</reference>